<dbReference type="EMBL" id="JAHRHJ020000004">
    <property type="protein sequence ID" value="KAH9318758.1"/>
    <property type="molecule type" value="Genomic_DNA"/>
</dbReference>
<dbReference type="AlphaFoldDB" id="A0AA38GBR0"/>
<feature type="non-terminal residue" evidence="1">
    <location>
        <position position="87"/>
    </location>
</feature>
<evidence type="ECO:0000313" key="2">
    <source>
        <dbReference type="Proteomes" id="UP000824469"/>
    </source>
</evidence>
<organism evidence="1 2">
    <name type="scientific">Taxus chinensis</name>
    <name type="common">Chinese yew</name>
    <name type="synonym">Taxus wallichiana var. chinensis</name>
    <dbReference type="NCBI Taxonomy" id="29808"/>
    <lineage>
        <taxon>Eukaryota</taxon>
        <taxon>Viridiplantae</taxon>
        <taxon>Streptophyta</taxon>
        <taxon>Embryophyta</taxon>
        <taxon>Tracheophyta</taxon>
        <taxon>Spermatophyta</taxon>
        <taxon>Pinopsida</taxon>
        <taxon>Pinidae</taxon>
        <taxon>Conifers II</taxon>
        <taxon>Cupressales</taxon>
        <taxon>Taxaceae</taxon>
        <taxon>Taxus</taxon>
    </lineage>
</organism>
<sequence>IKKVSADGKGSLNMVLHFSWWILLGRAMFDIEEAREIEDMFLTSLETHDEKSKGAAQMEATFEDLLQIKGMRARLCVNSDASATYTL</sequence>
<gene>
    <name evidence="1" type="ORF">KI387_020527</name>
</gene>
<keyword evidence="2" id="KW-1185">Reference proteome</keyword>
<dbReference type="Proteomes" id="UP000824469">
    <property type="component" value="Unassembled WGS sequence"/>
</dbReference>
<reference evidence="1 2" key="1">
    <citation type="journal article" date="2021" name="Nat. Plants">
        <title>The Taxus genome provides insights into paclitaxel biosynthesis.</title>
        <authorList>
            <person name="Xiong X."/>
            <person name="Gou J."/>
            <person name="Liao Q."/>
            <person name="Li Y."/>
            <person name="Zhou Q."/>
            <person name="Bi G."/>
            <person name="Li C."/>
            <person name="Du R."/>
            <person name="Wang X."/>
            <person name="Sun T."/>
            <person name="Guo L."/>
            <person name="Liang H."/>
            <person name="Lu P."/>
            <person name="Wu Y."/>
            <person name="Zhang Z."/>
            <person name="Ro D.K."/>
            <person name="Shang Y."/>
            <person name="Huang S."/>
            <person name="Yan J."/>
        </authorList>
    </citation>
    <scope>NUCLEOTIDE SEQUENCE [LARGE SCALE GENOMIC DNA]</scope>
    <source>
        <strain evidence="1">Ta-2019</strain>
    </source>
</reference>
<evidence type="ECO:0000313" key="1">
    <source>
        <dbReference type="EMBL" id="KAH9318758.1"/>
    </source>
</evidence>
<feature type="non-terminal residue" evidence="1">
    <location>
        <position position="1"/>
    </location>
</feature>
<proteinExistence type="predicted"/>
<comment type="caution">
    <text evidence="1">The sequence shown here is derived from an EMBL/GenBank/DDBJ whole genome shotgun (WGS) entry which is preliminary data.</text>
</comment>
<name>A0AA38GBR0_TAXCH</name>
<protein>
    <submittedName>
        <fullName evidence="1">Uncharacterized protein</fullName>
    </submittedName>
</protein>
<accession>A0AA38GBR0</accession>